<dbReference type="RefSeq" id="WP_148380534.1">
    <property type="nucleotide sequence ID" value="NZ_VSKN01000004.1"/>
</dbReference>
<comment type="caution">
    <text evidence="2">The sequence shown here is derived from an EMBL/GenBank/DDBJ whole genome shotgun (WGS) entry which is preliminary data.</text>
</comment>
<evidence type="ECO:0000313" key="3">
    <source>
        <dbReference type="Proteomes" id="UP000323621"/>
    </source>
</evidence>
<dbReference type="InterPro" id="IPR046148">
    <property type="entry name" value="Septknot"/>
</dbReference>
<dbReference type="EMBL" id="VSKN01000004">
    <property type="protein sequence ID" value="TYC15589.1"/>
    <property type="molecule type" value="Genomic_DNA"/>
</dbReference>
<name>A0ABY3MCN0_9FLAO</name>
<proteinExistence type="predicted"/>
<evidence type="ECO:0000259" key="1">
    <source>
        <dbReference type="Pfam" id="PF19647"/>
    </source>
</evidence>
<organism evidence="2 3">
    <name type="scientific">Bizionia gelidisalsuginis</name>
    <dbReference type="NCBI Taxonomy" id="291188"/>
    <lineage>
        <taxon>Bacteria</taxon>
        <taxon>Pseudomonadati</taxon>
        <taxon>Bacteroidota</taxon>
        <taxon>Flavobacteriia</taxon>
        <taxon>Flavobacteriales</taxon>
        <taxon>Flavobacteriaceae</taxon>
        <taxon>Bizionia</taxon>
    </lineage>
</organism>
<reference evidence="2 3" key="1">
    <citation type="submission" date="2019-08" db="EMBL/GenBank/DDBJ databases">
        <title>Genomes of Antarctic Bizionia species.</title>
        <authorList>
            <person name="Bowman J.P."/>
        </authorList>
    </citation>
    <scope>NUCLEOTIDE SEQUENCE [LARGE SCALE GENOMIC DNA]</scope>
    <source>
        <strain evidence="2 3">IC164</strain>
    </source>
</reference>
<feature type="domain" description="7(1) septoil knot" evidence="1">
    <location>
        <begin position="20"/>
        <end position="93"/>
    </location>
</feature>
<sequence length="104" mass="12422">MRHYLFLILLLILVPTVYSQEVFITDEASQADFVIYITEDTSDADWVILKTDWRHQAMEGKWFFTDWQNDADLVLCITADKFKADKIVFYTQWSTAIIFEWKED</sequence>
<dbReference type="Proteomes" id="UP000323621">
    <property type="component" value="Unassembled WGS sequence"/>
</dbReference>
<dbReference type="Pfam" id="PF19647">
    <property type="entry name" value="Septknot"/>
    <property type="match status" value="1"/>
</dbReference>
<protein>
    <recommendedName>
        <fullName evidence="1">7(1) septoil knot domain-containing protein</fullName>
    </recommendedName>
</protein>
<keyword evidence="3" id="KW-1185">Reference proteome</keyword>
<accession>A0ABY3MCN0</accession>
<gene>
    <name evidence="2" type="ORF">ES677_04405</name>
</gene>
<evidence type="ECO:0000313" key="2">
    <source>
        <dbReference type="EMBL" id="TYC15589.1"/>
    </source>
</evidence>